<name>A0A7F8RM21_LEPWE</name>
<dbReference type="InterPro" id="IPR052660">
    <property type="entry name" value="Erythrocyte_Invasion_ImmMod"/>
</dbReference>
<protein>
    <submittedName>
        <fullName evidence="5">Uncharacterized protein C11orf24 homolog</fullName>
    </submittedName>
</protein>
<feature type="compositionally biased region" description="Low complexity" evidence="1">
    <location>
        <begin position="213"/>
        <end position="235"/>
    </location>
</feature>
<evidence type="ECO:0000256" key="1">
    <source>
        <dbReference type="SAM" id="MobiDB-lite"/>
    </source>
</evidence>
<keyword evidence="2" id="KW-1133">Transmembrane helix</keyword>
<dbReference type="PANTHER" id="PTHR16021:SF9">
    <property type="entry name" value="CHROMOSOME 11 OPEN READING FRAME 24"/>
    <property type="match status" value="1"/>
</dbReference>
<feature type="region of interest" description="Disordered" evidence="1">
    <location>
        <begin position="148"/>
        <end position="254"/>
    </location>
</feature>
<sequence length="414" mass="41134">MWTALVLVWISSLSLSESLVPIKDPRHSVLNETDNPDEKDASVMTVTRVLHGTSETMTAVTPSPVPLATASPAANASSPSVTAGSTLRTDDAGTEGAPDPVASRAPLPPASAAAGRTPPSATVSVPRVQVLSGSPLPGTAALTTLATSAQPAAGTTAGARSPSQHAPSNPTASPTPPSGPQAPNVSTQAPNVSTQAPNVSTQAPNVSTQAPNVSTQAPAVQASAAQPAAGTASGPMPTLSNSTSEPTRPPVASTAPAATIAVTGTTAPAQEPTTSTASAPAPHGSPTPRGEATPPTTRPSPAPSTRGAPGQVLPGTSPGPASTAPASGSPGGSKMPPTALCPLSSQGQYVVVTAKPLSPSLVNRGFLLAVLLLGVTLFIIVLVLLALQAYESYRKKEYTQVDYLINGMYADSEL</sequence>
<reference evidence="5" key="1">
    <citation type="submission" date="2025-08" db="UniProtKB">
        <authorList>
            <consortium name="RefSeq"/>
        </authorList>
    </citation>
    <scope>IDENTIFICATION</scope>
    <source>
        <tissue evidence="5">Liver</tissue>
    </source>
</reference>
<organism evidence="4 5">
    <name type="scientific">Leptonychotes weddellii</name>
    <name type="common">Weddell seal</name>
    <name type="synonym">Otaria weddellii</name>
    <dbReference type="NCBI Taxonomy" id="9713"/>
    <lineage>
        <taxon>Eukaryota</taxon>
        <taxon>Metazoa</taxon>
        <taxon>Chordata</taxon>
        <taxon>Craniata</taxon>
        <taxon>Vertebrata</taxon>
        <taxon>Euteleostomi</taxon>
        <taxon>Mammalia</taxon>
        <taxon>Eutheria</taxon>
        <taxon>Laurasiatheria</taxon>
        <taxon>Carnivora</taxon>
        <taxon>Caniformia</taxon>
        <taxon>Pinnipedia</taxon>
        <taxon>Phocidae</taxon>
        <taxon>Monachinae</taxon>
        <taxon>Lobodontini</taxon>
        <taxon>Leptonychotes</taxon>
    </lineage>
</organism>
<feature type="compositionally biased region" description="Low complexity" evidence="1">
    <location>
        <begin position="68"/>
        <end position="83"/>
    </location>
</feature>
<feature type="region of interest" description="Disordered" evidence="1">
    <location>
        <begin position="266"/>
        <end position="340"/>
    </location>
</feature>
<keyword evidence="4" id="KW-1185">Reference proteome</keyword>
<feature type="compositionally biased region" description="Low complexity" evidence="1">
    <location>
        <begin position="100"/>
        <end position="114"/>
    </location>
</feature>
<dbReference type="Proteomes" id="UP000245341">
    <property type="component" value="Unplaced"/>
</dbReference>
<feature type="chain" id="PRO_5028933276" evidence="3">
    <location>
        <begin position="19"/>
        <end position="414"/>
    </location>
</feature>
<dbReference type="RefSeq" id="XP_030894266.1">
    <property type="nucleotide sequence ID" value="XM_031038406.1"/>
</dbReference>
<feature type="compositionally biased region" description="Polar residues" evidence="1">
    <location>
        <begin position="185"/>
        <end position="212"/>
    </location>
</feature>
<dbReference type="CTD" id="104949934"/>
<dbReference type="KEGG" id="lww:102732498"/>
<accession>A0A7F8RM21</accession>
<dbReference type="OrthoDB" id="10071013at2759"/>
<feature type="signal peptide" evidence="3">
    <location>
        <begin position="1"/>
        <end position="18"/>
    </location>
</feature>
<feature type="transmembrane region" description="Helical" evidence="2">
    <location>
        <begin position="365"/>
        <end position="387"/>
    </location>
</feature>
<feature type="compositionally biased region" description="Low complexity" evidence="1">
    <location>
        <begin position="314"/>
        <end position="328"/>
    </location>
</feature>
<dbReference type="InterPro" id="IPR041056">
    <property type="entry name" value="DUF5585"/>
</dbReference>
<proteinExistence type="predicted"/>
<evidence type="ECO:0000313" key="5">
    <source>
        <dbReference type="RefSeq" id="XP_030894266.1"/>
    </source>
</evidence>
<dbReference type="GO" id="GO:0005794">
    <property type="term" value="C:Golgi apparatus"/>
    <property type="evidence" value="ECO:0007669"/>
    <property type="project" value="TreeGrafter"/>
</dbReference>
<evidence type="ECO:0000313" key="4">
    <source>
        <dbReference type="Proteomes" id="UP000245341"/>
    </source>
</evidence>
<keyword evidence="2" id="KW-0472">Membrane</keyword>
<feature type="compositionally biased region" description="Polar residues" evidence="1">
    <location>
        <begin position="266"/>
        <end position="278"/>
    </location>
</feature>
<evidence type="ECO:0000256" key="3">
    <source>
        <dbReference type="SAM" id="SignalP"/>
    </source>
</evidence>
<keyword evidence="2" id="KW-0812">Transmembrane</keyword>
<dbReference type="AlphaFoldDB" id="A0A7F8RM21"/>
<feature type="region of interest" description="Disordered" evidence="1">
    <location>
        <begin position="54"/>
        <end position="121"/>
    </location>
</feature>
<evidence type="ECO:0000256" key="2">
    <source>
        <dbReference type="SAM" id="Phobius"/>
    </source>
</evidence>
<keyword evidence="3" id="KW-0732">Signal</keyword>
<dbReference type="GeneID" id="102732498"/>
<gene>
    <name evidence="5" type="primary">CUNH11orf24</name>
</gene>
<dbReference type="PANTHER" id="PTHR16021">
    <property type="entry name" value="MANSC DOMAIN CONTAINING PROTEIN 1"/>
    <property type="match status" value="1"/>
</dbReference>
<dbReference type="Pfam" id="PF17823">
    <property type="entry name" value="DUF5585"/>
    <property type="match status" value="1"/>
</dbReference>